<evidence type="ECO:0000313" key="1">
    <source>
        <dbReference type="EMBL" id="CAI5747017.1"/>
    </source>
</evidence>
<keyword evidence="2" id="KW-1185">Reference proteome</keyword>
<organism evidence="1 2">
    <name type="scientific">Peronospora destructor</name>
    <dbReference type="NCBI Taxonomy" id="86335"/>
    <lineage>
        <taxon>Eukaryota</taxon>
        <taxon>Sar</taxon>
        <taxon>Stramenopiles</taxon>
        <taxon>Oomycota</taxon>
        <taxon>Peronosporomycetes</taxon>
        <taxon>Peronosporales</taxon>
        <taxon>Peronosporaceae</taxon>
        <taxon>Peronospora</taxon>
    </lineage>
</organism>
<comment type="caution">
    <text evidence="1">The sequence shown here is derived from an EMBL/GenBank/DDBJ whole genome shotgun (WGS) entry which is preliminary data.</text>
</comment>
<gene>
    <name evidence="1" type="ORF">PDE001_LOCUS11952</name>
</gene>
<sequence length="120" mass="13470">MYKLVYLTSAWVQPVNETLLPKLRAVLDDINAQKHEQKLIELLKIHRISDGDSTSDVIGQRLEPVTFRSLCKQLQVTKLPACVLLDATGQALTQESLQHLEDQREIDAALTCLADSRLSC</sequence>
<dbReference type="AlphaFoldDB" id="A0AAV0VCX6"/>
<protein>
    <recommendedName>
        <fullName evidence="3">Thioredoxin-like fold domain-containing protein</fullName>
    </recommendedName>
</protein>
<name>A0AAV0VCX6_9STRA</name>
<evidence type="ECO:0008006" key="3">
    <source>
        <dbReference type="Google" id="ProtNLM"/>
    </source>
</evidence>
<dbReference type="EMBL" id="CANTFM010002659">
    <property type="protein sequence ID" value="CAI5747017.1"/>
    <property type="molecule type" value="Genomic_DNA"/>
</dbReference>
<reference evidence="1" key="1">
    <citation type="submission" date="2022-12" db="EMBL/GenBank/DDBJ databases">
        <authorList>
            <person name="Webb A."/>
        </authorList>
    </citation>
    <scope>NUCLEOTIDE SEQUENCE</scope>
    <source>
        <strain evidence="1">Pd1</strain>
    </source>
</reference>
<proteinExistence type="predicted"/>
<accession>A0AAV0VCX6</accession>
<dbReference type="Proteomes" id="UP001162029">
    <property type="component" value="Unassembled WGS sequence"/>
</dbReference>
<evidence type="ECO:0000313" key="2">
    <source>
        <dbReference type="Proteomes" id="UP001162029"/>
    </source>
</evidence>